<accession>A0AAF0FDC1</accession>
<feature type="compositionally biased region" description="Low complexity" evidence="1">
    <location>
        <begin position="428"/>
        <end position="441"/>
    </location>
</feature>
<feature type="compositionally biased region" description="Polar residues" evidence="1">
    <location>
        <begin position="466"/>
        <end position="478"/>
    </location>
</feature>
<feature type="region of interest" description="Disordered" evidence="1">
    <location>
        <begin position="171"/>
        <end position="302"/>
    </location>
</feature>
<feature type="compositionally biased region" description="Polar residues" evidence="1">
    <location>
        <begin position="197"/>
        <end position="209"/>
    </location>
</feature>
<feature type="compositionally biased region" description="Low complexity" evidence="1">
    <location>
        <begin position="216"/>
        <end position="228"/>
    </location>
</feature>
<feature type="compositionally biased region" description="Low complexity" evidence="1">
    <location>
        <begin position="497"/>
        <end position="513"/>
    </location>
</feature>
<evidence type="ECO:0000256" key="1">
    <source>
        <dbReference type="SAM" id="MobiDB-lite"/>
    </source>
</evidence>
<dbReference type="Proteomes" id="UP001214628">
    <property type="component" value="Chromosome 8"/>
</dbReference>
<protein>
    <submittedName>
        <fullName evidence="2">Uncharacterized protein</fullName>
    </submittedName>
</protein>
<proteinExistence type="predicted"/>
<feature type="compositionally biased region" description="Polar residues" evidence="1">
    <location>
        <begin position="514"/>
        <end position="528"/>
    </location>
</feature>
<reference evidence="2" key="1">
    <citation type="submission" date="2023-02" db="EMBL/GenBank/DDBJ databases">
        <title>Mating type loci evolution in Malassezia.</title>
        <authorList>
            <person name="Coelho M.A."/>
        </authorList>
    </citation>
    <scope>NUCLEOTIDE SEQUENCE</scope>
    <source>
        <strain evidence="2">CBS 14136</strain>
    </source>
</reference>
<name>A0AAF0FDC1_9BASI</name>
<gene>
    <name evidence="2" type="ORF">MPSI1_003972</name>
</gene>
<feature type="region of interest" description="Disordered" evidence="1">
    <location>
        <begin position="1"/>
        <end position="27"/>
    </location>
</feature>
<evidence type="ECO:0000313" key="3">
    <source>
        <dbReference type="Proteomes" id="UP001214628"/>
    </source>
</evidence>
<sequence length="674" mass="74302">MHCGEATDESVSDDQDHAGSMDGVIQDTDSEHNSLEMQADSEGVWEQSFCVVCDCLIQTEPSGVSALELGDSVWEAAAVSKKRSHALDMQQNVRPSLSTIETKNRAPLFCSEACRRVDMEKSNRMSEFMQYVSPTTDMDFSENNSFKRYSSVSTNDTHRAIAQSFAGFSLQNSMTKRTPSAEMRPRNASHSHKSFRPSGTSTTQPTSAFFNEFHRTPPSSSATSPSMSNLARARNIQALSPKQLSGERLSGSDSTTVRQRSDSSESNRSSTGILSASPLDLLPSGQRRRAAPSVSVEKQTEKTMLPPADTIKPMRNTTPAMQALLRARQRQDEARIGVNSITTMISSMLKTNDEDTDNDKANRVPTSSLVANEPRRRVPSDSLGEHLGLGTGSRTSSNTHSKHRQRMERDSSDIHGSHQRKDSISDESNSTTTSKRSSSSRQKARHSRDMHVLPPLFGSAPKQNRMDQTASFVRSNDGSLRDSPQRSFTTSTLTPQFPSGSRSLSRSFGLTTSGMHHQPTSLPGSSPRRSGLGWSALGPRSIQPNTPIRARNSGEEQDADDEVRTERSSSLAGSPSWRYRAPEGDLKMYPILQLPDTNIHDTYSEYWQAPDVYKDGRSNKVHSRLDAGSFTESIPSDVSSQTDMLLSQSMAQTDLGTRSGRNETRRKSLFHFDV</sequence>
<keyword evidence="3" id="KW-1185">Reference proteome</keyword>
<dbReference type="EMBL" id="CP118382">
    <property type="protein sequence ID" value="WFD45290.1"/>
    <property type="molecule type" value="Genomic_DNA"/>
</dbReference>
<feature type="region of interest" description="Disordered" evidence="1">
    <location>
        <begin position="349"/>
        <end position="579"/>
    </location>
</feature>
<feature type="compositionally biased region" description="Basic and acidic residues" evidence="1">
    <location>
        <begin position="407"/>
        <end position="424"/>
    </location>
</feature>
<organism evidence="2 3">
    <name type="scientific">Malassezia psittaci</name>
    <dbReference type="NCBI Taxonomy" id="1821823"/>
    <lineage>
        <taxon>Eukaryota</taxon>
        <taxon>Fungi</taxon>
        <taxon>Dikarya</taxon>
        <taxon>Basidiomycota</taxon>
        <taxon>Ustilaginomycotina</taxon>
        <taxon>Malasseziomycetes</taxon>
        <taxon>Malasseziales</taxon>
        <taxon>Malasseziaceae</taxon>
        <taxon>Malassezia</taxon>
    </lineage>
</organism>
<evidence type="ECO:0000313" key="2">
    <source>
        <dbReference type="EMBL" id="WFD45290.1"/>
    </source>
</evidence>
<feature type="compositionally biased region" description="Polar residues" evidence="1">
    <location>
        <begin position="485"/>
        <end position="496"/>
    </location>
</feature>
<feature type="compositionally biased region" description="Acidic residues" evidence="1">
    <location>
        <begin position="1"/>
        <end position="13"/>
    </location>
</feature>
<dbReference type="AlphaFoldDB" id="A0AAF0FDC1"/>